<protein>
    <submittedName>
        <fullName evidence="1">Uncharacterized protein</fullName>
    </submittedName>
</protein>
<dbReference type="EMBL" id="AKWM02000057">
    <property type="protein sequence ID" value="EKR99303.1"/>
    <property type="molecule type" value="Genomic_DNA"/>
</dbReference>
<proteinExistence type="predicted"/>
<organism evidence="1 2">
    <name type="scientific">Leptospira mayottensis 200901122</name>
    <dbReference type="NCBI Taxonomy" id="1193010"/>
    <lineage>
        <taxon>Bacteria</taxon>
        <taxon>Pseudomonadati</taxon>
        <taxon>Spirochaetota</taxon>
        <taxon>Spirochaetia</taxon>
        <taxon>Leptospirales</taxon>
        <taxon>Leptospiraceae</taxon>
        <taxon>Leptospira</taxon>
    </lineage>
</organism>
<comment type="caution">
    <text evidence="1">The sequence shown here is derived from an EMBL/GenBank/DDBJ whole genome shotgun (WGS) entry which is preliminary data.</text>
</comment>
<sequence>MKERKIHSRILSYFFLKWSMPVTKRRSLFESDSRNCF</sequence>
<name>A0AA87ML83_9LEPT</name>
<accession>A0AA87ML83</accession>
<evidence type="ECO:0000313" key="1">
    <source>
        <dbReference type="EMBL" id="EKR99303.1"/>
    </source>
</evidence>
<gene>
    <name evidence="1" type="ORF">LEP1GSC125_4147</name>
</gene>
<evidence type="ECO:0000313" key="2">
    <source>
        <dbReference type="Proteomes" id="UP000001343"/>
    </source>
</evidence>
<dbReference type="Proteomes" id="UP000001343">
    <property type="component" value="Unassembled WGS sequence"/>
</dbReference>
<reference evidence="1 2" key="1">
    <citation type="journal article" date="2014" name="Int. J. Syst. Evol. Microbiol.">
        <title>Leptospira mayottensis sp. nov., a pathogenic species of the genus Leptospira isolated from humans.</title>
        <authorList>
            <person name="Bourhy P."/>
            <person name="Collet L."/>
            <person name="Brisse S."/>
            <person name="Picardeau M."/>
        </authorList>
    </citation>
    <scope>NUCLEOTIDE SEQUENCE [LARGE SCALE GENOMIC DNA]</scope>
    <source>
        <strain evidence="1 2">200901122</strain>
    </source>
</reference>
<dbReference type="AlphaFoldDB" id="A0AA87ML83"/>